<gene>
    <name evidence="1" type="ORF">H8D96_04600</name>
</gene>
<reference evidence="1 2" key="1">
    <citation type="submission" date="2020-08" db="EMBL/GenBank/DDBJ databases">
        <title>Bridging the membrane lipid divide: bacteria of the FCB group superphylum have the potential to synthesize archaeal ether lipids.</title>
        <authorList>
            <person name="Villanueva L."/>
            <person name="Von Meijenfeldt F.A.B."/>
            <person name="Westbye A.B."/>
            <person name="Yadav S."/>
            <person name="Hopmans E.C."/>
            <person name="Dutilh B.E."/>
            <person name="Sinninghe Damste J.S."/>
        </authorList>
    </citation>
    <scope>NUCLEOTIDE SEQUENCE [LARGE SCALE GENOMIC DNA]</scope>
    <source>
        <strain evidence="1">NIOZ-UU17</strain>
    </source>
</reference>
<accession>A0A8J6TQF0</accession>
<dbReference type="AlphaFoldDB" id="A0A8J6TQF0"/>
<dbReference type="GO" id="GO:0051301">
    <property type="term" value="P:cell division"/>
    <property type="evidence" value="ECO:0007669"/>
    <property type="project" value="UniProtKB-KW"/>
</dbReference>
<evidence type="ECO:0000313" key="1">
    <source>
        <dbReference type="EMBL" id="MBC8431180.1"/>
    </source>
</evidence>
<sequence length="77" mass="8810">MVFFISELFLYTWSRVQCVGIGYEISKAAIRQKEFVAMQNNLNLELVSLKSPARIAEIAKTRFGLKMPTSEQMIIIP</sequence>
<organism evidence="1 2">
    <name type="scientific">Candidatus Desulfatibia vada</name>
    <dbReference type="NCBI Taxonomy" id="2841696"/>
    <lineage>
        <taxon>Bacteria</taxon>
        <taxon>Pseudomonadati</taxon>
        <taxon>Thermodesulfobacteriota</taxon>
        <taxon>Desulfobacteria</taxon>
        <taxon>Desulfobacterales</taxon>
        <taxon>Desulfobacterales incertae sedis</taxon>
        <taxon>Candidatus Desulfatibia</taxon>
    </lineage>
</organism>
<name>A0A8J6TQF0_9BACT</name>
<comment type="caution">
    <text evidence="1">The sequence shown here is derived from an EMBL/GenBank/DDBJ whole genome shotgun (WGS) entry which is preliminary data.</text>
</comment>
<keyword evidence="1" id="KW-0131">Cell cycle</keyword>
<dbReference type="EMBL" id="JACNIG010000120">
    <property type="protein sequence ID" value="MBC8431180.1"/>
    <property type="molecule type" value="Genomic_DNA"/>
</dbReference>
<keyword evidence="1" id="KW-0132">Cell division</keyword>
<proteinExistence type="predicted"/>
<protein>
    <submittedName>
        <fullName evidence="1">Cell division protein FtsL</fullName>
    </submittedName>
</protein>
<evidence type="ECO:0000313" key="2">
    <source>
        <dbReference type="Proteomes" id="UP000605201"/>
    </source>
</evidence>
<dbReference type="Proteomes" id="UP000605201">
    <property type="component" value="Unassembled WGS sequence"/>
</dbReference>